<protein>
    <recommendedName>
        <fullName evidence="4">AIG1-type G domain-containing protein</fullName>
    </recommendedName>
</protein>
<dbReference type="InterPro" id="IPR045058">
    <property type="entry name" value="GIMA/IAN/Toc"/>
</dbReference>
<comment type="caution">
    <text evidence="5">The sequence shown here is derived from an EMBL/GenBank/DDBJ whole genome shotgun (WGS) entry which is preliminary data.</text>
</comment>
<keyword evidence="6" id="KW-1185">Reference proteome</keyword>
<dbReference type="Proteomes" id="UP001186944">
    <property type="component" value="Unassembled WGS sequence"/>
</dbReference>
<dbReference type="SUPFAM" id="SSF52540">
    <property type="entry name" value="P-loop containing nucleoside triphosphate hydrolases"/>
    <property type="match status" value="1"/>
</dbReference>
<dbReference type="AlphaFoldDB" id="A0AA88XT79"/>
<dbReference type="FunFam" id="3.40.50.300:FF:000366">
    <property type="entry name" value="GTPase, IMAP family member 2"/>
    <property type="match status" value="1"/>
</dbReference>
<dbReference type="Pfam" id="PF04548">
    <property type="entry name" value="AIG1"/>
    <property type="match status" value="1"/>
</dbReference>
<accession>A0AA88XT79</accession>
<dbReference type="GO" id="GO:0005525">
    <property type="term" value="F:GTP binding"/>
    <property type="evidence" value="ECO:0007669"/>
    <property type="project" value="UniProtKB-KW"/>
</dbReference>
<keyword evidence="2" id="KW-0547">Nucleotide-binding</keyword>
<evidence type="ECO:0000259" key="4">
    <source>
        <dbReference type="PROSITE" id="PS51720"/>
    </source>
</evidence>
<sequence>MLCYLHSFSSYLKGIASNERRILLIGKTGVGKSSTGNTILGNTIFHAETSGESVTRRIKYGKAERFGRRFFVVDTPGLFDTNIHNEQVMQEISKYFSISFSGLHAIVLVVQIGRFTEEENKTVQFFLERFGENVFDFLVVAFTHKRKLEDDGKSIDDYVRTLGAKSSLTKLLERIHYRYVAFGLNGNEIERKSEVLDFLITVEGMMDNNGGNLYTNKMYREANRIIP</sequence>
<organism evidence="5 6">
    <name type="scientific">Pinctada imbricata</name>
    <name type="common">Atlantic pearl-oyster</name>
    <name type="synonym">Pinctada martensii</name>
    <dbReference type="NCBI Taxonomy" id="66713"/>
    <lineage>
        <taxon>Eukaryota</taxon>
        <taxon>Metazoa</taxon>
        <taxon>Spiralia</taxon>
        <taxon>Lophotrochozoa</taxon>
        <taxon>Mollusca</taxon>
        <taxon>Bivalvia</taxon>
        <taxon>Autobranchia</taxon>
        <taxon>Pteriomorphia</taxon>
        <taxon>Pterioida</taxon>
        <taxon>Pterioidea</taxon>
        <taxon>Pteriidae</taxon>
        <taxon>Pinctada</taxon>
    </lineage>
</organism>
<dbReference type="PANTHER" id="PTHR10903">
    <property type="entry name" value="GTPASE, IMAP FAMILY MEMBER-RELATED"/>
    <property type="match status" value="1"/>
</dbReference>
<dbReference type="InterPro" id="IPR006703">
    <property type="entry name" value="G_AIG1"/>
</dbReference>
<proteinExistence type="inferred from homology"/>
<dbReference type="EMBL" id="VSWD01000010">
    <property type="protein sequence ID" value="KAK3091445.1"/>
    <property type="molecule type" value="Genomic_DNA"/>
</dbReference>
<dbReference type="PROSITE" id="PS51720">
    <property type="entry name" value="G_AIG1"/>
    <property type="match status" value="1"/>
</dbReference>
<dbReference type="Gene3D" id="3.40.50.300">
    <property type="entry name" value="P-loop containing nucleotide triphosphate hydrolases"/>
    <property type="match status" value="1"/>
</dbReference>
<evidence type="ECO:0000313" key="6">
    <source>
        <dbReference type="Proteomes" id="UP001186944"/>
    </source>
</evidence>
<feature type="domain" description="AIG1-type G" evidence="4">
    <location>
        <begin position="17"/>
        <end position="223"/>
    </location>
</feature>
<dbReference type="InterPro" id="IPR027417">
    <property type="entry name" value="P-loop_NTPase"/>
</dbReference>
<evidence type="ECO:0000256" key="3">
    <source>
        <dbReference type="ARBA" id="ARBA00023134"/>
    </source>
</evidence>
<evidence type="ECO:0000256" key="2">
    <source>
        <dbReference type="ARBA" id="ARBA00022741"/>
    </source>
</evidence>
<keyword evidence="3" id="KW-0342">GTP-binding</keyword>
<evidence type="ECO:0000313" key="5">
    <source>
        <dbReference type="EMBL" id="KAK3091445.1"/>
    </source>
</evidence>
<gene>
    <name evidence="5" type="ORF">FSP39_019908</name>
</gene>
<evidence type="ECO:0000256" key="1">
    <source>
        <dbReference type="ARBA" id="ARBA00008535"/>
    </source>
</evidence>
<reference evidence="5" key="1">
    <citation type="submission" date="2019-08" db="EMBL/GenBank/DDBJ databases">
        <title>The improved chromosome-level genome for the pearl oyster Pinctada fucata martensii using PacBio sequencing and Hi-C.</title>
        <authorList>
            <person name="Zheng Z."/>
        </authorList>
    </citation>
    <scope>NUCLEOTIDE SEQUENCE</scope>
    <source>
        <strain evidence="5">ZZ-2019</strain>
        <tissue evidence="5">Adductor muscle</tissue>
    </source>
</reference>
<dbReference type="PANTHER" id="PTHR10903:SF184">
    <property type="entry name" value="GTP-BINDING PROTEIN A"/>
    <property type="match status" value="1"/>
</dbReference>
<comment type="similarity">
    <text evidence="1">Belongs to the TRAFAC class TrmE-Era-EngA-EngB-Septin-like GTPase superfamily. AIG1/Toc34/Toc159-like paraseptin GTPase family. IAN subfamily.</text>
</comment>
<name>A0AA88XT79_PINIB</name>